<evidence type="ECO:0008006" key="3">
    <source>
        <dbReference type="Google" id="ProtNLM"/>
    </source>
</evidence>
<dbReference type="EMBL" id="GBRH01221681">
    <property type="protein sequence ID" value="JAD76214.1"/>
    <property type="molecule type" value="Transcribed_RNA"/>
</dbReference>
<sequence length="71" mass="7863">MCCSNLHFIISLFLTMSSLLACTPPPRMPLSRAQRWPSRAPPLTLARASASAGSDLCGGWRCREARQRSWS</sequence>
<feature type="chain" id="PRO_5002063351" description="Secreted protein" evidence="1">
    <location>
        <begin position="22"/>
        <end position="71"/>
    </location>
</feature>
<accession>A0A0A9CIV5</accession>
<reference evidence="2" key="1">
    <citation type="submission" date="2014-09" db="EMBL/GenBank/DDBJ databases">
        <authorList>
            <person name="Magalhaes I.L.F."/>
            <person name="Oliveira U."/>
            <person name="Santos F.R."/>
            <person name="Vidigal T.H.D.A."/>
            <person name="Brescovit A.D."/>
            <person name="Santos A.J."/>
        </authorList>
    </citation>
    <scope>NUCLEOTIDE SEQUENCE</scope>
    <source>
        <tissue evidence="2">Shoot tissue taken approximately 20 cm above the soil surface</tissue>
    </source>
</reference>
<feature type="signal peptide" evidence="1">
    <location>
        <begin position="1"/>
        <end position="21"/>
    </location>
</feature>
<keyword evidence="1" id="KW-0732">Signal</keyword>
<organism evidence="2">
    <name type="scientific">Arundo donax</name>
    <name type="common">Giant reed</name>
    <name type="synonym">Donax arundinaceus</name>
    <dbReference type="NCBI Taxonomy" id="35708"/>
    <lineage>
        <taxon>Eukaryota</taxon>
        <taxon>Viridiplantae</taxon>
        <taxon>Streptophyta</taxon>
        <taxon>Embryophyta</taxon>
        <taxon>Tracheophyta</taxon>
        <taxon>Spermatophyta</taxon>
        <taxon>Magnoliopsida</taxon>
        <taxon>Liliopsida</taxon>
        <taxon>Poales</taxon>
        <taxon>Poaceae</taxon>
        <taxon>PACMAD clade</taxon>
        <taxon>Arundinoideae</taxon>
        <taxon>Arundineae</taxon>
        <taxon>Arundo</taxon>
    </lineage>
</organism>
<evidence type="ECO:0000313" key="2">
    <source>
        <dbReference type="EMBL" id="JAD76214.1"/>
    </source>
</evidence>
<protein>
    <recommendedName>
        <fullName evidence="3">Secreted protein</fullName>
    </recommendedName>
</protein>
<evidence type="ECO:0000256" key="1">
    <source>
        <dbReference type="SAM" id="SignalP"/>
    </source>
</evidence>
<name>A0A0A9CIV5_ARUDO</name>
<reference evidence="2" key="2">
    <citation type="journal article" date="2015" name="Data Brief">
        <title>Shoot transcriptome of the giant reed, Arundo donax.</title>
        <authorList>
            <person name="Barrero R.A."/>
            <person name="Guerrero F.D."/>
            <person name="Moolhuijzen P."/>
            <person name="Goolsby J.A."/>
            <person name="Tidwell J."/>
            <person name="Bellgard S.E."/>
            <person name="Bellgard M.I."/>
        </authorList>
    </citation>
    <scope>NUCLEOTIDE SEQUENCE</scope>
    <source>
        <tissue evidence="2">Shoot tissue taken approximately 20 cm above the soil surface</tissue>
    </source>
</reference>
<proteinExistence type="predicted"/>
<dbReference type="AlphaFoldDB" id="A0A0A9CIV5"/>